<protein>
    <submittedName>
        <fullName evidence="7">Uncharacterized protein</fullName>
    </submittedName>
</protein>
<dbReference type="Proteomes" id="UP000214365">
    <property type="component" value="Unassembled WGS sequence"/>
</dbReference>
<sequence length="785" mass="89153">MAIQMPFPSSNFNQDSPKQVMYYALALALAIHLIRRLIQIYLEYQRDSAFGKRHGCNPPPELPKKWPLGIDRIKELWDSNTEGRLLAFLCGIAKDYDPRNNLTQYLLFGPRAFHVLHPKNLESVLSTNFQVFIDYGFGARRSVFSPLLGNGIFTQEGLAWKHSRDLLRKQFIRIQYHNLDLFREHVHNLIERLPVQGDVDLQPLFFSFTLDTTTALLFGKSVYSLRENIDQAVENKVFSESFNLAQEGLAKRFRLAPWHFLYSPKDFRQACSNVHQFVERYIDDLNLSTGQETGEKSYDFINQLAKESSSKRDLRDQLLNVLLAGRDTTACCLSWTMQATKTTMLPTGGGPDGDSPILVRKGELVVFSQYVNSRTKNIYGPDADSFRPERWEGQELAGIGWAYFPFNGGPRQCLGEDFAMMEVSYTIVRLLKSSIITLPAMEKNEPIGSERQLLTLVLSSADGCRVTVKRLHQGLGVRWHCRFGSCRQYRGDSLKTWTSQPQGTCWLNHPEFLPKYVKRARVLVWGYNANIASLSGKTTSSDRILHHAQTLVAQLQADRETYNLYLSLTGRNCGEAEPLHPQAALAYSASRTGAKIEHIHGIYTCTFAILFFGTPHNGSSKARLLGSLHKLASISLPRKIVDLDSALLSALEEESETLQNITDQFAPLISNFRIFFFWEQEKTDLKYTKDYIVDETSAAPIIDNTERSGIPSNHSGMCKFDNSTSQGFRIAISALRRYSRDAPQVIEGRWIKMVETMRENRRHEAAEVLKATSIAQDFHSLSTLK</sequence>
<evidence type="ECO:0000256" key="3">
    <source>
        <dbReference type="ARBA" id="ARBA00022723"/>
    </source>
</evidence>
<keyword evidence="8" id="KW-1185">Reference proteome</keyword>
<dbReference type="GO" id="GO:0005506">
    <property type="term" value="F:iron ion binding"/>
    <property type="evidence" value="ECO:0007669"/>
    <property type="project" value="InterPro"/>
</dbReference>
<evidence type="ECO:0000256" key="4">
    <source>
        <dbReference type="ARBA" id="ARBA00023002"/>
    </source>
</evidence>
<dbReference type="PANTHER" id="PTHR24287">
    <property type="entry name" value="P450, PUTATIVE (EUROFUNG)-RELATED"/>
    <property type="match status" value="1"/>
</dbReference>
<gene>
    <name evidence="7" type="ORF">UA08_08098</name>
</gene>
<evidence type="ECO:0000256" key="5">
    <source>
        <dbReference type="ARBA" id="ARBA00023004"/>
    </source>
</evidence>
<evidence type="ECO:0000313" key="8">
    <source>
        <dbReference type="Proteomes" id="UP000214365"/>
    </source>
</evidence>
<evidence type="ECO:0000256" key="1">
    <source>
        <dbReference type="ARBA" id="ARBA00001971"/>
    </source>
</evidence>
<dbReference type="GO" id="GO:0020037">
    <property type="term" value="F:heme binding"/>
    <property type="evidence" value="ECO:0007669"/>
    <property type="project" value="InterPro"/>
</dbReference>
<dbReference type="GO" id="GO:0016712">
    <property type="term" value="F:oxidoreductase activity, acting on paired donors, with incorporation or reduction of molecular oxygen, reduced flavin or flavoprotein as one donor, and incorporation of one atom of oxygen"/>
    <property type="evidence" value="ECO:0007669"/>
    <property type="project" value="InterPro"/>
</dbReference>
<organism evidence="7 8">
    <name type="scientific">Talaromyces atroroseus</name>
    <dbReference type="NCBI Taxonomy" id="1441469"/>
    <lineage>
        <taxon>Eukaryota</taxon>
        <taxon>Fungi</taxon>
        <taxon>Dikarya</taxon>
        <taxon>Ascomycota</taxon>
        <taxon>Pezizomycotina</taxon>
        <taxon>Eurotiomycetes</taxon>
        <taxon>Eurotiomycetidae</taxon>
        <taxon>Eurotiales</taxon>
        <taxon>Trichocomaceae</taxon>
        <taxon>Talaromyces</taxon>
        <taxon>Talaromyces sect. Trachyspermi</taxon>
    </lineage>
</organism>
<name>A0A225ANA0_TALAT</name>
<reference evidence="7 8" key="1">
    <citation type="submission" date="2015-06" db="EMBL/GenBank/DDBJ databases">
        <title>Talaromyces atroroseus IBT 11181 draft genome.</title>
        <authorList>
            <person name="Rasmussen K.B."/>
            <person name="Rasmussen S."/>
            <person name="Petersen B."/>
            <person name="Sicheritz-Ponten T."/>
            <person name="Mortensen U.H."/>
            <person name="Thrane U."/>
        </authorList>
    </citation>
    <scope>NUCLEOTIDE SEQUENCE [LARGE SCALE GENOMIC DNA]</scope>
    <source>
        <strain evidence="7 8">IBT 11181</strain>
    </source>
</reference>
<keyword evidence="3" id="KW-0479">Metal-binding</keyword>
<dbReference type="InterPro" id="IPR036396">
    <property type="entry name" value="Cyt_P450_sf"/>
</dbReference>
<keyword evidence="6" id="KW-0503">Monooxygenase</keyword>
<evidence type="ECO:0000313" key="7">
    <source>
        <dbReference type="EMBL" id="OKL56426.1"/>
    </source>
</evidence>
<dbReference type="STRING" id="1441469.A0A225ANA0"/>
<keyword evidence="4" id="KW-0560">Oxidoreductase</keyword>
<evidence type="ECO:0000256" key="2">
    <source>
        <dbReference type="ARBA" id="ARBA00010617"/>
    </source>
</evidence>
<dbReference type="OrthoDB" id="5086500at2759"/>
<dbReference type="PROSITE" id="PS00086">
    <property type="entry name" value="CYTOCHROME_P450"/>
    <property type="match status" value="1"/>
</dbReference>
<dbReference type="AlphaFoldDB" id="A0A225ANA0"/>
<dbReference type="EMBL" id="LFMY01000014">
    <property type="protein sequence ID" value="OKL56426.1"/>
    <property type="molecule type" value="Genomic_DNA"/>
</dbReference>
<dbReference type="InterPro" id="IPR017972">
    <property type="entry name" value="Cyt_P450_CS"/>
</dbReference>
<comment type="caution">
    <text evidence="7">The sequence shown here is derived from an EMBL/GenBank/DDBJ whole genome shotgun (WGS) entry which is preliminary data.</text>
</comment>
<dbReference type="Pfam" id="PF00067">
    <property type="entry name" value="p450"/>
    <property type="match status" value="2"/>
</dbReference>
<dbReference type="RefSeq" id="XP_020116547.1">
    <property type="nucleotide sequence ID" value="XM_020263303.1"/>
</dbReference>
<dbReference type="InterPro" id="IPR002974">
    <property type="entry name" value="Cyt_P450_E_CYP52_ascomycetes"/>
</dbReference>
<dbReference type="Gene3D" id="1.10.630.10">
    <property type="entry name" value="Cytochrome P450"/>
    <property type="match status" value="2"/>
</dbReference>
<comment type="similarity">
    <text evidence="2">Belongs to the cytochrome P450 family.</text>
</comment>
<dbReference type="PRINTS" id="PR00385">
    <property type="entry name" value="P450"/>
</dbReference>
<proteinExistence type="inferred from homology"/>
<dbReference type="GeneID" id="31007854"/>
<dbReference type="SUPFAM" id="SSF48264">
    <property type="entry name" value="Cytochrome P450"/>
    <property type="match status" value="1"/>
</dbReference>
<dbReference type="PRINTS" id="PR01239">
    <property type="entry name" value="EP450IICYP52"/>
</dbReference>
<evidence type="ECO:0000256" key="6">
    <source>
        <dbReference type="ARBA" id="ARBA00023033"/>
    </source>
</evidence>
<keyword evidence="5" id="KW-0408">Iron</keyword>
<dbReference type="InterPro" id="IPR047146">
    <property type="entry name" value="Cyt_P450_E_CYP52_fungi"/>
</dbReference>
<dbReference type="PANTHER" id="PTHR24287:SF18">
    <property type="entry name" value="CYTOCHROME P450 MONOOXYGENASE APDE-RELATED"/>
    <property type="match status" value="1"/>
</dbReference>
<accession>A0A225ANA0</accession>
<comment type="cofactor">
    <cofactor evidence="1">
        <name>heme</name>
        <dbReference type="ChEBI" id="CHEBI:30413"/>
    </cofactor>
</comment>
<dbReference type="InterPro" id="IPR001128">
    <property type="entry name" value="Cyt_P450"/>
</dbReference>